<accession>A0A8B6FUS5</accession>
<sequence>MEHPLDKGDFILDIDVSNVAIGTVLSQIKDGRPRVIAYGSRTLEAECNYCITDKELLAANKPPVKEYMAPLGSMPTGGPWDRLATDIVESPYFPEAGRDSRLLPRQRPGLGTTVDPVQMWYEWPPSDTSSSLPSPSFDFTPGHWSSPSLQASPPPLPVTERNIVDKIILKKTGCTRS</sequence>
<evidence type="ECO:0000313" key="3">
    <source>
        <dbReference type="EMBL" id="VDI53836.1"/>
    </source>
</evidence>
<feature type="domain" description="Reverse transcriptase/retrotransposon-derived protein RNase H-like" evidence="2">
    <location>
        <begin position="2"/>
        <end position="59"/>
    </location>
</feature>
<dbReference type="OrthoDB" id="3018369at2759"/>
<name>A0A8B6FUS5_MYTGA</name>
<feature type="region of interest" description="Disordered" evidence="1">
    <location>
        <begin position="131"/>
        <end position="158"/>
    </location>
</feature>
<dbReference type="EMBL" id="UYJE01007338">
    <property type="protein sequence ID" value="VDI53836.1"/>
    <property type="molecule type" value="Genomic_DNA"/>
</dbReference>
<gene>
    <name evidence="3" type="ORF">MGAL_10B070801</name>
</gene>
<evidence type="ECO:0000259" key="2">
    <source>
        <dbReference type="Pfam" id="PF17919"/>
    </source>
</evidence>
<dbReference type="Pfam" id="PF17919">
    <property type="entry name" value="RT_RNaseH_2"/>
    <property type="match status" value="1"/>
</dbReference>
<dbReference type="Proteomes" id="UP000596742">
    <property type="component" value="Unassembled WGS sequence"/>
</dbReference>
<dbReference type="InterPro" id="IPR041577">
    <property type="entry name" value="RT_RNaseH_2"/>
</dbReference>
<proteinExistence type="predicted"/>
<keyword evidence="4" id="KW-1185">Reference proteome</keyword>
<dbReference type="AlphaFoldDB" id="A0A8B6FUS5"/>
<organism evidence="3 4">
    <name type="scientific">Mytilus galloprovincialis</name>
    <name type="common">Mediterranean mussel</name>
    <dbReference type="NCBI Taxonomy" id="29158"/>
    <lineage>
        <taxon>Eukaryota</taxon>
        <taxon>Metazoa</taxon>
        <taxon>Spiralia</taxon>
        <taxon>Lophotrochozoa</taxon>
        <taxon>Mollusca</taxon>
        <taxon>Bivalvia</taxon>
        <taxon>Autobranchia</taxon>
        <taxon>Pteriomorphia</taxon>
        <taxon>Mytilida</taxon>
        <taxon>Mytiloidea</taxon>
        <taxon>Mytilidae</taxon>
        <taxon>Mytilinae</taxon>
        <taxon>Mytilus</taxon>
    </lineage>
</organism>
<reference evidence="3" key="1">
    <citation type="submission" date="2018-11" db="EMBL/GenBank/DDBJ databases">
        <authorList>
            <person name="Alioto T."/>
            <person name="Alioto T."/>
        </authorList>
    </citation>
    <scope>NUCLEOTIDE SEQUENCE</scope>
</reference>
<evidence type="ECO:0000313" key="4">
    <source>
        <dbReference type="Proteomes" id="UP000596742"/>
    </source>
</evidence>
<evidence type="ECO:0000256" key="1">
    <source>
        <dbReference type="SAM" id="MobiDB-lite"/>
    </source>
</evidence>
<dbReference type="InterPro" id="IPR043502">
    <property type="entry name" value="DNA/RNA_pol_sf"/>
</dbReference>
<feature type="compositionally biased region" description="Low complexity" evidence="1">
    <location>
        <begin position="131"/>
        <end position="151"/>
    </location>
</feature>
<comment type="caution">
    <text evidence="3">The sequence shown here is derived from an EMBL/GenBank/DDBJ whole genome shotgun (WGS) entry which is preliminary data.</text>
</comment>
<dbReference type="SUPFAM" id="SSF56672">
    <property type="entry name" value="DNA/RNA polymerases"/>
    <property type="match status" value="1"/>
</dbReference>
<protein>
    <recommendedName>
        <fullName evidence="2">Reverse transcriptase/retrotransposon-derived protein RNase H-like domain-containing protein</fullName>
    </recommendedName>
</protein>